<dbReference type="SUPFAM" id="SSF53474">
    <property type="entry name" value="alpha/beta-Hydrolases"/>
    <property type="match status" value="1"/>
</dbReference>
<name>A0ABS1KZ14_9BACT</name>
<sequence>MGLAINCCLAQKIIPLYPGKAPGSESWLWKEQNLGGYLKDVTEPTLTAFIPDNPNGIGVIIAPGGGFHFLVYELEGTAVAKKLNERGITAFVLKYRLVHEDPAHPYYSQIMKEKNLKFLDSVNAPVVRLALQDALTAMKYVRQNARDYNIDPNKLGFMGSSAGGTVAMSLAYNATEENRPNFVASLYAYGSAVIGSKVPTVDTPIFIATASDDEFGFASYSVQTYSKWIEAKQPAELHMYQKGGHGFVMKKQNLPADNYLDRFTDWLLLEIYPKR</sequence>
<dbReference type="Pfam" id="PF01738">
    <property type="entry name" value="DLH"/>
    <property type="match status" value="1"/>
</dbReference>
<evidence type="ECO:0000256" key="1">
    <source>
        <dbReference type="ARBA" id="ARBA00022801"/>
    </source>
</evidence>
<keyword evidence="1 3" id="KW-0378">Hydrolase</keyword>
<protein>
    <submittedName>
        <fullName evidence="3">Alpha/beta hydrolase</fullName>
    </submittedName>
</protein>
<gene>
    <name evidence="3" type="ORF">JI741_25600</name>
</gene>
<reference evidence="3 4" key="1">
    <citation type="submission" date="2021-01" db="EMBL/GenBank/DDBJ databases">
        <title>Chryseolinea sp. Jin1 Genome sequencing and assembly.</title>
        <authorList>
            <person name="Kim I."/>
        </authorList>
    </citation>
    <scope>NUCLEOTIDE SEQUENCE [LARGE SCALE GENOMIC DNA]</scope>
    <source>
        <strain evidence="3 4">Jin1</strain>
    </source>
</reference>
<comment type="caution">
    <text evidence="3">The sequence shown here is derived from an EMBL/GenBank/DDBJ whole genome shotgun (WGS) entry which is preliminary data.</text>
</comment>
<keyword evidence="4" id="KW-1185">Reference proteome</keyword>
<dbReference type="EMBL" id="JAERRB010000012">
    <property type="protein sequence ID" value="MBL0744634.1"/>
    <property type="molecule type" value="Genomic_DNA"/>
</dbReference>
<dbReference type="GO" id="GO:0016787">
    <property type="term" value="F:hydrolase activity"/>
    <property type="evidence" value="ECO:0007669"/>
    <property type="project" value="UniProtKB-KW"/>
</dbReference>
<organism evidence="3 4">
    <name type="scientific">Chryseolinea lacunae</name>
    <dbReference type="NCBI Taxonomy" id="2801331"/>
    <lineage>
        <taxon>Bacteria</taxon>
        <taxon>Pseudomonadati</taxon>
        <taxon>Bacteroidota</taxon>
        <taxon>Cytophagia</taxon>
        <taxon>Cytophagales</taxon>
        <taxon>Fulvivirgaceae</taxon>
        <taxon>Chryseolinea</taxon>
    </lineage>
</organism>
<proteinExistence type="predicted"/>
<evidence type="ECO:0000313" key="4">
    <source>
        <dbReference type="Proteomes" id="UP000613030"/>
    </source>
</evidence>
<evidence type="ECO:0000313" key="3">
    <source>
        <dbReference type="EMBL" id="MBL0744634.1"/>
    </source>
</evidence>
<dbReference type="PANTHER" id="PTHR48081">
    <property type="entry name" value="AB HYDROLASE SUPERFAMILY PROTEIN C4A8.06C"/>
    <property type="match status" value="1"/>
</dbReference>
<dbReference type="InterPro" id="IPR002925">
    <property type="entry name" value="Dienelactn_hydro"/>
</dbReference>
<dbReference type="InterPro" id="IPR029058">
    <property type="entry name" value="AB_hydrolase_fold"/>
</dbReference>
<dbReference type="PANTHER" id="PTHR48081:SF6">
    <property type="entry name" value="PEPTIDASE S9 PROLYL OLIGOPEPTIDASE CATALYTIC DOMAIN-CONTAINING PROTEIN"/>
    <property type="match status" value="1"/>
</dbReference>
<accession>A0ABS1KZ14</accession>
<dbReference type="Gene3D" id="3.40.50.1820">
    <property type="entry name" value="alpha/beta hydrolase"/>
    <property type="match status" value="1"/>
</dbReference>
<feature type="domain" description="Dienelactone hydrolase" evidence="2">
    <location>
        <begin position="115"/>
        <end position="257"/>
    </location>
</feature>
<evidence type="ECO:0000259" key="2">
    <source>
        <dbReference type="Pfam" id="PF01738"/>
    </source>
</evidence>
<dbReference type="Proteomes" id="UP000613030">
    <property type="component" value="Unassembled WGS sequence"/>
</dbReference>
<dbReference type="InterPro" id="IPR050300">
    <property type="entry name" value="GDXG_lipolytic_enzyme"/>
</dbReference>